<keyword evidence="3" id="KW-0067">ATP-binding</keyword>
<dbReference type="InParanoid" id="A0A059AIC3"/>
<feature type="domain" description="KEN" evidence="4">
    <location>
        <begin position="256"/>
        <end position="385"/>
    </location>
</feature>
<accession>A0A059AIC3</accession>
<dbReference type="AlphaFoldDB" id="A0A059AIC3"/>
<keyword evidence="2" id="KW-0547">Nucleotide-binding</keyword>
<dbReference type="GO" id="GO:0004674">
    <property type="term" value="F:protein serine/threonine kinase activity"/>
    <property type="evidence" value="ECO:0000318"/>
    <property type="project" value="GO_Central"/>
</dbReference>
<sequence>MRRFRRHNMAEGFVSSHAFGRELVEHRPRRSLVLPYLQFLSSSITDLLRSLLKASLLHLEALKWWIFDRLLRLLVFISRLLIGLPSWADKFGHVHTITDTGTRYSFFSDGRVSVKILVTPKKGNLFFSGNNEGRLDDDSWSKYVRLNGGIVEPEVRADETPGPSTTISRGIFGLDSFVESFIEQWLRHQDVNLDSLKIIFENFNVEDLLMTDPLFNTVLTQKTNNVRMDLLRMLETNSELSSEELKEYYHPICWNSTKRLEFLCRLSDRLLLKAKAPNQQDELKVLLSEEVESKKPLVFDGRWIDKIDPKFRPRRQYNNESVGALLRFVRNQWRHLPDEFEEFLGLGSAERFYNYFDARFPKLLVVSYGAASRFCREEKWFEEYR</sequence>
<dbReference type="Gene3D" id="1.20.1440.180">
    <property type="entry name" value="KEN domain"/>
    <property type="match status" value="1"/>
</dbReference>
<dbReference type="GO" id="GO:0051082">
    <property type="term" value="F:unfolded protein binding"/>
    <property type="evidence" value="ECO:0000318"/>
    <property type="project" value="GO_Central"/>
</dbReference>
<dbReference type="GO" id="GO:0006397">
    <property type="term" value="P:mRNA processing"/>
    <property type="evidence" value="ECO:0007669"/>
    <property type="project" value="InterPro"/>
</dbReference>
<dbReference type="InterPro" id="IPR045133">
    <property type="entry name" value="IRE1/2-like"/>
</dbReference>
<dbReference type="GO" id="GO:0036498">
    <property type="term" value="P:IRE1-mediated unfolded protein response"/>
    <property type="evidence" value="ECO:0000318"/>
    <property type="project" value="GO_Central"/>
</dbReference>
<dbReference type="STRING" id="71139.A0A059AIC3"/>
<dbReference type="PANTHER" id="PTHR13954">
    <property type="entry name" value="IRE1-RELATED"/>
    <property type="match status" value="1"/>
</dbReference>
<evidence type="ECO:0000259" key="4">
    <source>
        <dbReference type="PROSITE" id="PS51392"/>
    </source>
</evidence>
<organism evidence="5">
    <name type="scientific">Eucalyptus grandis</name>
    <name type="common">Flooded gum</name>
    <dbReference type="NCBI Taxonomy" id="71139"/>
    <lineage>
        <taxon>Eukaryota</taxon>
        <taxon>Viridiplantae</taxon>
        <taxon>Streptophyta</taxon>
        <taxon>Embryophyta</taxon>
        <taxon>Tracheophyta</taxon>
        <taxon>Spermatophyta</taxon>
        <taxon>Magnoliopsida</taxon>
        <taxon>eudicotyledons</taxon>
        <taxon>Gunneridae</taxon>
        <taxon>Pentapetalae</taxon>
        <taxon>rosids</taxon>
        <taxon>malvids</taxon>
        <taxon>Myrtales</taxon>
        <taxon>Myrtaceae</taxon>
        <taxon>Myrtoideae</taxon>
        <taxon>Eucalypteae</taxon>
        <taxon>Eucalyptus</taxon>
    </lineage>
</organism>
<dbReference type="EMBL" id="KK198762">
    <property type="protein sequence ID" value="KCW53150.1"/>
    <property type="molecule type" value="Genomic_DNA"/>
</dbReference>
<gene>
    <name evidence="5" type="ORF">EUGRSUZ_J02434</name>
</gene>
<dbReference type="GO" id="GO:0005524">
    <property type="term" value="F:ATP binding"/>
    <property type="evidence" value="ECO:0007669"/>
    <property type="project" value="UniProtKB-KW"/>
</dbReference>
<dbReference type="PROSITE" id="PS51392">
    <property type="entry name" value="KEN"/>
    <property type="match status" value="1"/>
</dbReference>
<dbReference type="InterPro" id="IPR010513">
    <property type="entry name" value="KEN_dom"/>
</dbReference>
<dbReference type="Pfam" id="PF06479">
    <property type="entry name" value="Ribonuc_2-5A"/>
    <property type="match status" value="1"/>
</dbReference>
<proteinExistence type="predicted"/>
<name>A0A059AIC3_EUCGR</name>
<evidence type="ECO:0000256" key="2">
    <source>
        <dbReference type="ARBA" id="ARBA00022741"/>
    </source>
</evidence>
<dbReference type="GO" id="GO:0005783">
    <property type="term" value="C:endoplasmic reticulum"/>
    <property type="evidence" value="ECO:0000318"/>
    <property type="project" value="GO_Central"/>
</dbReference>
<dbReference type="eggNOG" id="KOG1027">
    <property type="taxonomic scope" value="Eukaryota"/>
</dbReference>
<dbReference type="PANTHER" id="PTHR13954:SF6">
    <property type="entry name" value="NON-SPECIFIC SERINE_THREONINE PROTEIN KINASE"/>
    <property type="match status" value="1"/>
</dbReference>
<evidence type="ECO:0000256" key="1">
    <source>
        <dbReference type="ARBA" id="ARBA00022729"/>
    </source>
</evidence>
<dbReference type="GO" id="GO:0070059">
    <property type="term" value="P:intrinsic apoptotic signaling pathway in response to endoplasmic reticulum stress"/>
    <property type="evidence" value="ECO:0000318"/>
    <property type="project" value="GO_Central"/>
</dbReference>
<protein>
    <recommendedName>
        <fullName evidence="4">KEN domain-containing protein</fullName>
    </recommendedName>
</protein>
<dbReference type="Gramene" id="KCW53150">
    <property type="protein sequence ID" value="KCW53150"/>
    <property type="gene ID" value="EUGRSUZ_J02434"/>
</dbReference>
<dbReference type="InterPro" id="IPR038357">
    <property type="entry name" value="KEN_sf"/>
</dbReference>
<reference evidence="5" key="1">
    <citation type="submission" date="2013-07" db="EMBL/GenBank/DDBJ databases">
        <title>The genome of Eucalyptus grandis.</title>
        <authorList>
            <person name="Schmutz J."/>
            <person name="Hayes R."/>
            <person name="Myburg A."/>
            <person name="Tuskan G."/>
            <person name="Grattapaglia D."/>
            <person name="Rokhsar D.S."/>
        </authorList>
    </citation>
    <scope>NUCLEOTIDE SEQUENCE</scope>
    <source>
        <tissue evidence="5">Leaf extractions</tissue>
    </source>
</reference>
<dbReference type="GO" id="GO:0004521">
    <property type="term" value="F:RNA endonuclease activity"/>
    <property type="evidence" value="ECO:0000318"/>
    <property type="project" value="GO_Central"/>
</dbReference>
<evidence type="ECO:0000256" key="3">
    <source>
        <dbReference type="ARBA" id="ARBA00022840"/>
    </source>
</evidence>
<evidence type="ECO:0000313" key="5">
    <source>
        <dbReference type="EMBL" id="KCW53150.1"/>
    </source>
</evidence>
<keyword evidence="1" id="KW-0732">Signal</keyword>